<accession>A0ABU6Y2D0</accession>
<proteinExistence type="predicted"/>
<evidence type="ECO:0000313" key="2">
    <source>
        <dbReference type="Proteomes" id="UP001341840"/>
    </source>
</evidence>
<sequence length="107" mass="11960">MHKISIQLLRGGLQLGFCNFTLHSIKSCKACSFTFVSVLRSFLISDLVCKLVPGVLVSLMRIKFSKTFVLLMNNSMRNAFFGDLNRGVMVVTSQTHPSTHLYASFIV</sequence>
<dbReference type="Proteomes" id="UP001341840">
    <property type="component" value="Unassembled WGS sequence"/>
</dbReference>
<evidence type="ECO:0000313" key="1">
    <source>
        <dbReference type="EMBL" id="MED6204490.1"/>
    </source>
</evidence>
<comment type="caution">
    <text evidence="1">The sequence shown here is derived from an EMBL/GenBank/DDBJ whole genome shotgun (WGS) entry which is preliminary data.</text>
</comment>
<protein>
    <submittedName>
        <fullName evidence="1">Uncharacterized protein</fullName>
    </submittedName>
</protein>
<keyword evidence="2" id="KW-1185">Reference proteome</keyword>
<organism evidence="1 2">
    <name type="scientific">Stylosanthes scabra</name>
    <dbReference type="NCBI Taxonomy" id="79078"/>
    <lineage>
        <taxon>Eukaryota</taxon>
        <taxon>Viridiplantae</taxon>
        <taxon>Streptophyta</taxon>
        <taxon>Embryophyta</taxon>
        <taxon>Tracheophyta</taxon>
        <taxon>Spermatophyta</taxon>
        <taxon>Magnoliopsida</taxon>
        <taxon>eudicotyledons</taxon>
        <taxon>Gunneridae</taxon>
        <taxon>Pentapetalae</taxon>
        <taxon>rosids</taxon>
        <taxon>fabids</taxon>
        <taxon>Fabales</taxon>
        <taxon>Fabaceae</taxon>
        <taxon>Papilionoideae</taxon>
        <taxon>50 kb inversion clade</taxon>
        <taxon>dalbergioids sensu lato</taxon>
        <taxon>Dalbergieae</taxon>
        <taxon>Pterocarpus clade</taxon>
        <taxon>Stylosanthes</taxon>
    </lineage>
</organism>
<name>A0ABU6Y2D0_9FABA</name>
<gene>
    <name evidence="1" type="ORF">PIB30_009495</name>
</gene>
<reference evidence="1 2" key="1">
    <citation type="journal article" date="2023" name="Plants (Basel)">
        <title>Bridging the Gap: Combining Genomics and Transcriptomics Approaches to Understand Stylosanthes scabra, an Orphan Legume from the Brazilian Caatinga.</title>
        <authorList>
            <person name="Ferreira-Neto J.R.C."/>
            <person name="da Silva M.D."/>
            <person name="Binneck E."/>
            <person name="de Melo N.F."/>
            <person name="da Silva R.H."/>
            <person name="de Melo A.L.T.M."/>
            <person name="Pandolfi V."/>
            <person name="Bustamante F.O."/>
            <person name="Brasileiro-Vidal A.C."/>
            <person name="Benko-Iseppon A.M."/>
        </authorList>
    </citation>
    <scope>NUCLEOTIDE SEQUENCE [LARGE SCALE GENOMIC DNA]</scope>
    <source>
        <tissue evidence="1">Leaves</tissue>
    </source>
</reference>
<dbReference type="EMBL" id="JASCZI010241677">
    <property type="protein sequence ID" value="MED6204490.1"/>
    <property type="molecule type" value="Genomic_DNA"/>
</dbReference>